<comment type="subcellular location">
    <subcellularLocation>
        <location evidence="1">Cell membrane</location>
    </subcellularLocation>
</comment>
<evidence type="ECO:0000313" key="6">
    <source>
        <dbReference type="Proteomes" id="UP000663499"/>
    </source>
</evidence>
<reference evidence="5" key="1">
    <citation type="submission" date="2021-03" db="EMBL/GenBank/DDBJ databases">
        <title>Alkalibacter marinus sp. nov., isolated from tidal flat sediment.</title>
        <authorList>
            <person name="Namirimu T."/>
            <person name="Yang J.-A."/>
            <person name="Yang S.-H."/>
            <person name="Kim Y.-J."/>
            <person name="Kwon K.K."/>
        </authorList>
    </citation>
    <scope>NUCLEOTIDE SEQUENCE</scope>
    <source>
        <strain evidence="5">ES005</strain>
    </source>
</reference>
<dbReference type="GO" id="GO:0016787">
    <property type="term" value="F:hydrolase activity"/>
    <property type="evidence" value="ECO:0007669"/>
    <property type="project" value="UniProtKB-UniRule"/>
</dbReference>
<feature type="binding site" evidence="2">
    <location>
        <position position="423"/>
    </location>
    <ligand>
        <name>Mn(2+)</name>
        <dbReference type="ChEBI" id="CHEBI:29035"/>
        <label>1</label>
    </ligand>
</feature>
<dbReference type="InterPro" id="IPR001667">
    <property type="entry name" value="DDH_dom"/>
</dbReference>
<name>A0A975AGI1_9FIRM</name>
<dbReference type="Pfam" id="PF01368">
    <property type="entry name" value="DHH"/>
    <property type="match status" value="1"/>
</dbReference>
<evidence type="ECO:0000256" key="3">
    <source>
        <dbReference type="SAM" id="Phobius"/>
    </source>
</evidence>
<dbReference type="RefSeq" id="WP_207298906.1">
    <property type="nucleotide sequence ID" value="NZ_CP071444.1"/>
</dbReference>
<feature type="transmembrane region" description="Helical" evidence="3">
    <location>
        <begin position="12"/>
        <end position="43"/>
    </location>
</feature>
<feature type="binding site" evidence="2">
    <location>
        <position position="355"/>
    </location>
    <ligand>
        <name>Mn(2+)</name>
        <dbReference type="ChEBI" id="CHEBI:29035"/>
        <label>1</label>
    </ligand>
</feature>
<keyword evidence="6" id="KW-1185">Reference proteome</keyword>
<feature type="domain" description="GGDEF" evidence="4">
    <location>
        <begin position="178"/>
        <end position="308"/>
    </location>
</feature>
<dbReference type="Gene3D" id="3.10.310.30">
    <property type="match status" value="1"/>
</dbReference>
<dbReference type="SUPFAM" id="SSF64182">
    <property type="entry name" value="DHH phosphoesterases"/>
    <property type="match status" value="1"/>
</dbReference>
<dbReference type="KEGG" id="alka:J0B03_06900"/>
<dbReference type="Pfam" id="PF24898">
    <property type="entry name" value="GGDEF_GdpP"/>
    <property type="match status" value="1"/>
</dbReference>
<feature type="binding site" evidence="2">
    <location>
        <position position="423"/>
    </location>
    <ligand>
        <name>Mn(2+)</name>
        <dbReference type="ChEBI" id="CHEBI:29035"/>
        <label>2</label>
    </ligand>
</feature>
<organism evidence="5 6">
    <name type="scientific">Alkalibacter rhizosphaerae</name>
    <dbReference type="NCBI Taxonomy" id="2815577"/>
    <lineage>
        <taxon>Bacteria</taxon>
        <taxon>Bacillati</taxon>
        <taxon>Bacillota</taxon>
        <taxon>Clostridia</taxon>
        <taxon>Eubacteriales</taxon>
        <taxon>Eubacteriaceae</taxon>
        <taxon>Alkalibacter</taxon>
    </lineage>
</organism>
<dbReference type="InterPro" id="IPR003156">
    <property type="entry name" value="DHHA1_dom"/>
</dbReference>
<sequence>MIGFFVPNTNIYLWIIGILVGILYFYTIPLAVLGSFILVYLIYYKYRVDVESEERWRHVVENLQLDMDAASQNIMMELPFPLIILRKDETILWYNSRFRTILGSKANILNKKYTKIFPEFDFDILTGEEEQWSEFQLRDRHYRVYTKPVTNAKDEQIFLLYWIDQSDWKELKKKYEMERPVVAYLQVDNYDEILSSTNESYRPLINAIIDQKIGSWCKEYDALVNKYEQDQYVLVFEQQHLYAMEDKKFTILDTMRETQSGNKIPITVSMGIGFSDDDISFVQRKDLAKSAMDIALARGGDQVVVRRNEKVSYFGGKTQALEKRTKTKARLKAHGIKELIENADQVFIMGHALPDIDALGAALGIYRSTMFLNKPAFMVIDDSNPSIDVLYKDMLGAGYGEMMLRGESARKKWTTDSLLVILDVHRKDLVQDVELLAKAEKVIIIDHHIRASNFIEEAVLTYIEPYASSTCELVTEVIEYIDEEIDLTELEATALLAGIHMDTKGFSFKTGVRTFEAASFLRKKGADTLKAKEYLKDDLEILVAKSEALKEIEFVEKGVALAVVENRSEKVQLIAAQTADAMLNIQGVEAAFVLAQNGEGAIISGRSYGKVNVQRILEELGGGGHMNMAGAQLPGVDPAQAKEKLIQVINKYV</sequence>
<keyword evidence="1 3" id="KW-0472">Membrane</keyword>
<evidence type="ECO:0000259" key="4">
    <source>
        <dbReference type="PROSITE" id="PS50887"/>
    </source>
</evidence>
<dbReference type="EMBL" id="CP071444">
    <property type="protein sequence ID" value="QSX07564.1"/>
    <property type="molecule type" value="Genomic_DNA"/>
</dbReference>
<evidence type="ECO:0000256" key="2">
    <source>
        <dbReference type="PIRSR" id="PIRSR026583-50"/>
    </source>
</evidence>
<feature type="binding site" evidence="2">
    <location>
        <position position="351"/>
    </location>
    <ligand>
        <name>Mn(2+)</name>
        <dbReference type="ChEBI" id="CHEBI:29035"/>
        <label>1</label>
    </ligand>
</feature>
<dbReference type="InterPro" id="IPR000160">
    <property type="entry name" value="GGDEF_dom"/>
</dbReference>
<dbReference type="Gene3D" id="3.30.450.20">
    <property type="entry name" value="PAS domain"/>
    <property type="match status" value="1"/>
</dbReference>
<keyword evidence="3" id="KW-1133">Transmembrane helix</keyword>
<dbReference type="Pfam" id="PF02272">
    <property type="entry name" value="DHHA1"/>
    <property type="match status" value="1"/>
</dbReference>
<dbReference type="SMART" id="SM00267">
    <property type="entry name" value="GGDEF"/>
    <property type="match status" value="1"/>
</dbReference>
<protein>
    <recommendedName>
        <fullName evidence="1">Cyclic-di-AMP phosphodiesterase</fullName>
        <ecNumber evidence="1">3.1.4.-</ecNumber>
    </recommendedName>
</protein>
<comment type="cofactor">
    <cofactor evidence="2">
        <name>Mn(2+)</name>
        <dbReference type="ChEBI" id="CHEBI:29035"/>
    </cofactor>
    <text evidence="2">For phosphodiesterase activity, probably binds 2 Mn(2+) per subunit.</text>
</comment>
<dbReference type="PANTHER" id="PTHR47618">
    <property type="entry name" value="BIFUNCTIONAL OLIGORIBONUCLEASE AND PAP PHOSPHATASE NRNA"/>
    <property type="match status" value="1"/>
</dbReference>
<dbReference type="FunFam" id="3.90.1640.10:FF:000002">
    <property type="entry name" value="Cyclic-di-AMP phosphodiesterase"/>
    <property type="match status" value="1"/>
</dbReference>
<proteinExistence type="inferred from homology"/>
<keyword evidence="3" id="KW-0812">Transmembrane</keyword>
<dbReference type="PROSITE" id="PS50887">
    <property type="entry name" value="GGDEF"/>
    <property type="match status" value="1"/>
</dbReference>
<dbReference type="Gene3D" id="3.90.1640.10">
    <property type="entry name" value="inorganic pyrophosphatase (n-terminal core)"/>
    <property type="match status" value="1"/>
</dbReference>
<feature type="binding site" evidence="2">
    <location>
        <position position="447"/>
    </location>
    <ligand>
        <name>Mn(2+)</name>
        <dbReference type="ChEBI" id="CHEBI:29035"/>
        <label>2</label>
    </ligand>
</feature>
<comment type="similarity">
    <text evidence="1">Belongs to the GdpP/PdeA phosphodiesterase family.</text>
</comment>
<dbReference type="GO" id="GO:0046872">
    <property type="term" value="F:metal ion binding"/>
    <property type="evidence" value="ECO:0007669"/>
    <property type="project" value="UniProtKB-KW"/>
</dbReference>
<feature type="binding site" evidence="2">
    <location>
        <position position="502"/>
    </location>
    <ligand>
        <name>Mn(2+)</name>
        <dbReference type="ChEBI" id="CHEBI:29035"/>
        <label>2</label>
    </ligand>
</feature>
<gene>
    <name evidence="5" type="ORF">J0B03_06900</name>
</gene>
<keyword evidence="1" id="KW-1003">Cell membrane</keyword>
<dbReference type="AlphaFoldDB" id="A0A975AGI1"/>
<dbReference type="PANTHER" id="PTHR47618:SF2">
    <property type="entry name" value="CYCLIC-DI-AMP PHOSPHODIESTERASE GDPP"/>
    <property type="match status" value="1"/>
</dbReference>
<dbReference type="InterPro" id="IPR014528">
    <property type="entry name" value="GdpP/PdeA"/>
</dbReference>
<keyword evidence="1" id="KW-0378">Hydrolase</keyword>
<dbReference type="EC" id="3.1.4.-" evidence="1"/>
<dbReference type="PIRSF" id="PIRSF026583">
    <property type="entry name" value="YybT"/>
    <property type="match status" value="1"/>
</dbReference>
<evidence type="ECO:0000313" key="5">
    <source>
        <dbReference type="EMBL" id="QSX07564.1"/>
    </source>
</evidence>
<dbReference type="InterPro" id="IPR038763">
    <property type="entry name" value="DHH_sf"/>
</dbReference>
<keyword evidence="2" id="KW-0464">Manganese</keyword>
<feature type="binding site" evidence="2">
    <location>
        <position position="357"/>
    </location>
    <ligand>
        <name>Mn(2+)</name>
        <dbReference type="ChEBI" id="CHEBI:29035"/>
        <label>2</label>
    </ligand>
</feature>
<dbReference type="InterPro" id="IPR051319">
    <property type="entry name" value="Oligoribo/pAp-PDE_c-di-AMP_PDE"/>
</dbReference>
<dbReference type="Proteomes" id="UP000663499">
    <property type="component" value="Chromosome"/>
</dbReference>
<keyword evidence="2" id="KW-0479">Metal-binding</keyword>
<comment type="catalytic activity">
    <reaction evidence="1">
        <text>3',3'-c-di-AMP + H2O = 5'-O-phosphonoadenylyl-(3'-&gt;5')-adenosine + H(+)</text>
        <dbReference type="Rhea" id="RHEA:54420"/>
        <dbReference type="ChEBI" id="CHEBI:15377"/>
        <dbReference type="ChEBI" id="CHEBI:15378"/>
        <dbReference type="ChEBI" id="CHEBI:71500"/>
        <dbReference type="ChEBI" id="CHEBI:138171"/>
    </reaction>
</comment>
<evidence type="ECO:0000256" key="1">
    <source>
        <dbReference type="PIRNR" id="PIRNR026583"/>
    </source>
</evidence>
<dbReference type="GO" id="GO:0003676">
    <property type="term" value="F:nucleic acid binding"/>
    <property type="evidence" value="ECO:0007669"/>
    <property type="project" value="UniProtKB-UniRule"/>
</dbReference>
<accession>A0A975AGI1</accession>
<comment type="function">
    <text evidence="1">Has phosphodiesterase (PDE) activity against cyclic-di-AMP (c-di-AMP).</text>
</comment>
<dbReference type="GO" id="GO:0005886">
    <property type="term" value="C:plasma membrane"/>
    <property type="evidence" value="ECO:0007669"/>
    <property type="project" value="UniProtKB-SubCell"/>
</dbReference>